<dbReference type="InterPro" id="IPR036179">
    <property type="entry name" value="Ig-like_dom_sf"/>
</dbReference>
<dbReference type="GeneID" id="113040452"/>
<dbReference type="Gene3D" id="2.60.40.10">
    <property type="entry name" value="Immunoglobulins"/>
    <property type="match status" value="1"/>
</dbReference>
<keyword evidence="1" id="KW-0812">Transmembrane</keyword>
<proteinExistence type="predicted"/>
<name>A0A6P6J319_CARAU</name>
<dbReference type="PANTHER" id="PTHR21063:SF4">
    <property type="entry name" value="CD48 ANTIGEN-RELATED"/>
    <property type="match status" value="1"/>
</dbReference>
<evidence type="ECO:0000256" key="1">
    <source>
        <dbReference type="SAM" id="Phobius"/>
    </source>
</evidence>
<protein>
    <submittedName>
        <fullName evidence="5">Uncharacterized protein LOC113040452</fullName>
    </submittedName>
</protein>
<organism evidence="4 5">
    <name type="scientific">Carassius auratus</name>
    <name type="common">Goldfish</name>
    <dbReference type="NCBI Taxonomy" id="7957"/>
    <lineage>
        <taxon>Eukaryota</taxon>
        <taxon>Metazoa</taxon>
        <taxon>Chordata</taxon>
        <taxon>Craniata</taxon>
        <taxon>Vertebrata</taxon>
        <taxon>Euteleostomi</taxon>
        <taxon>Actinopterygii</taxon>
        <taxon>Neopterygii</taxon>
        <taxon>Teleostei</taxon>
        <taxon>Ostariophysi</taxon>
        <taxon>Cypriniformes</taxon>
        <taxon>Cyprinidae</taxon>
        <taxon>Cyprininae</taxon>
        <taxon>Carassius</taxon>
    </lineage>
</organism>
<reference evidence="5" key="1">
    <citation type="submission" date="2025-08" db="UniProtKB">
        <authorList>
            <consortium name="RefSeq"/>
        </authorList>
    </citation>
    <scope>IDENTIFICATION</scope>
    <source>
        <strain evidence="5">Wakin</strain>
        <tissue evidence="5">Muscle</tissue>
    </source>
</reference>
<feature type="chain" id="PRO_5027877752" evidence="2">
    <location>
        <begin position="25"/>
        <end position="257"/>
    </location>
</feature>
<keyword evidence="4" id="KW-1185">Reference proteome</keyword>
<evidence type="ECO:0000259" key="3">
    <source>
        <dbReference type="SMART" id="SM00409"/>
    </source>
</evidence>
<keyword evidence="1" id="KW-0472">Membrane</keyword>
<dbReference type="InterPro" id="IPR003599">
    <property type="entry name" value="Ig_sub"/>
</dbReference>
<feature type="transmembrane region" description="Helical" evidence="1">
    <location>
        <begin position="172"/>
        <end position="194"/>
    </location>
</feature>
<evidence type="ECO:0000313" key="4">
    <source>
        <dbReference type="Proteomes" id="UP000515129"/>
    </source>
</evidence>
<feature type="signal peptide" evidence="2">
    <location>
        <begin position="1"/>
        <end position="24"/>
    </location>
</feature>
<dbReference type="PANTHER" id="PTHR21063">
    <property type="entry name" value="LFA-3"/>
    <property type="match status" value="1"/>
</dbReference>
<accession>A0A6P6J319</accession>
<dbReference type="InterPro" id="IPR013106">
    <property type="entry name" value="Ig_V-set"/>
</dbReference>
<dbReference type="SMART" id="SM00409">
    <property type="entry name" value="IG"/>
    <property type="match status" value="1"/>
</dbReference>
<dbReference type="OrthoDB" id="10365681at2759"/>
<dbReference type="InterPro" id="IPR013783">
    <property type="entry name" value="Ig-like_fold"/>
</dbReference>
<gene>
    <name evidence="5" type="primary">LOC113040452</name>
</gene>
<dbReference type="AlphaFoldDB" id="A0A6P6J319"/>
<evidence type="ECO:0000256" key="2">
    <source>
        <dbReference type="SAM" id="SignalP"/>
    </source>
</evidence>
<dbReference type="RefSeq" id="XP_026054585.1">
    <property type="nucleotide sequence ID" value="XM_026198800.1"/>
</dbReference>
<feature type="domain" description="Immunoglobulin" evidence="3">
    <location>
        <begin position="27"/>
        <end position="130"/>
    </location>
</feature>
<keyword evidence="2" id="KW-0732">Signal</keyword>
<dbReference type="KEGG" id="caua:113040452"/>
<keyword evidence="1" id="KW-1133">Transmembrane helix</keyword>
<dbReference type="Proteomes" id="UP000515129">
    <property type="component" value="Chromosome 22"/>
</dbReference>
<dbReference type="PROSITE" id="PS51257">
    <property type="entry name" value="PROKAR_LIPOPROTEIN"/>
    <property type="match status" value="1"/>
</dbReference>
<dbReference type="SUPFAM" id="SSF48726">
    <property type="entry name" value="Immunoglobulin"/>
    <property type="match status" value="1"/>
</dbReference>
<dbReference type="Pfam" id="PF07686">
    <property type="entry name" value="V-set"/>
    <property type="match status" value="1"/>
</dbReference>
<evidence type="ECO:0000313" key="5">
    <source>
        <dbReference type="RefSeq" id="XP_026054585.1"/>
    </source>
</evidence>
<sequence>MLILIKNIFILIISLGCLLSGASCFDTVIVSVMEGDSVTLHTDVKTNQQVRIRWYFSDTRIAQITGDPRKICTDVQCNEGTERFRDRLKLDHQTGSLTIMNTRTTDSGDYHVETIISGSISEKIFNVTITGGSGSKEVQMKRTMEMEGASDTLNNEPPTLDQASYDRTILCAVLLSLILPAVAVSVGFGLYRILKRHKLKSKNKGGTRETHDDEKMVLSEITDSQTSKVEIHNSRESVSLVDKLVEEGPCDGMHDKA</sequence>